<dbReference type="OrthoDB" id="9775851at2"/>
<dbReference type="InterPro" id="IPR002018">
    <property type="entry name" value="CarbesteraseB"/>
</dbReference>
<dbReference type="Gene3D" id="3.40.50.1820">
    <property type="entry name" value="alpha/beta hydrolase"/>
    <property type="match status" value="1"/>
</dbReference>
<evidence type="ECO:0000313" key="3">
    <source>
        <dbReference type="Proteomes" id="UP000319004"/>
    </source>
</evidence>
<dbReference type="AlphaFoldDB" id="A0A518I380"/>
<keyword evidence="2" id="KW-0378">Hydrolase</keyword>
<evidence type="ECO:0000313" key="2">
    <source>
        <dbReference type="EMBL" id="QDV47477.1"/>
    </source>
</evidence>
<sequence>MINFKSTQQRSLQKNDRPRQSEDCLYLNVWTNRVRKQDKRPVMVWIHGGGFAQGSGHQGGYDGTQLAKRGAVVVTIHYRLGALGLRRRIVVSYLRYRLLRHREQRDLASARFGSDWPSQPGGMP</sequence>
<gene>
    <name evidence="2" type="primary">pnbA</name>
    <name evidence="2" type="ORF">Enr13x_73860</name>
</gene>
<name>A0A518I380_9BACT</name>
<dbReference type="InterPro" id="IPR051093">
    <property type="entry name" value="Neuroligin/BSAL"/>
</dbReference>
<evidence type="ECO:0000259" key="1">
    <source>
        <dbReference type="Pfam" id="PF00135"/>
    </source>
</evidence>
<dbReference type="PANTHER" id="PTHR43903">
    <property type="entry name" value="NEUROLIGIN"/>
    <property type="match status" value="1"/>
</dbReference>
<dbReference type="KEGG" id="snep:Enr13x_73860"/>
<dbReference type="InterPro" id="IPR029058">
    <property type="entry name" value="AB_hydrolase_fold"/>
</dbReference>
<protein>
    <submittedName>
        <fullName evidence="2">Para-nitrobenzyl esterase</fullName>
        <ecNumber evidence="2">3.1.1.-</ecNumber>
    </submittedName>
</protein>
<dbReference type="Pfam" id="PF00135">
    <property type="entry name" value="COesterase"/>
    <property type="match status" value="1"/>
</dbReference>
<proteinExistence type="predicted"/>
<dbReference type="EMBL" id="CP037423">
    <property type="protein sequence ID" value="QDV47477.1"/>
    <property type="molecule type" value="Genomic_DNA"/>
</dbReference>
<dbReference type="GO" id="GO:0016787">
    <property type="term" value="F:hydrolase activity"/>
    <property type="evidence" value="ECO:0007669"/>
    <property type="project" value="UniProtKB-KW"/>
</dbReference>
<reference evidence="2 3" key="1">
    <citation type="submission" date="2019-03" db="EMBL/GenBank/DDBJ databases">
        <title>Deep-cultivation of Planctomycetes and their phenomic and genomic characterization uncovers novel biology.</title>
        <authorList>
            <person name="Wiegand S."/>
            <person name="Jogler M."/>
            <person name="Boedeker C."/>
            <person name="Pinto D."/>
            <person name="Vollmers J."/>
            <person name="Rivas-Marin E."/>
            <person name="Kohn T."/>
            <person name="Peeters S.H."/>
            <person name="Heuer A."/>
            <person name="Rast P."/>
            <person name="Oberbeckmann S."/>
            <person name="Bunk B."/>
            <person name="Jeske O."/>
            <person name="Meyerdierks A."/>
            <person name="Storesund J.E."/>
            <person name="Kallscheuer N."/>
            <person name="Luecker S."/>
            <person name="Lage O.M."/>
            <person name="Pohl T."/>
            <person name="Merkel B.J."/>
            <person name="Hornburger P."/>
            <person name="Mueller R.-W."/>
            <person name="Bruemmer F."/>
            <person name="Labrenz M."/>
            <person name="Spormann A.M."/>
            <person name="Op den Camp H."/>
            <person name="Overmann J."/>
            <person name="Amann R."/>
            <person name="Jetten M.S.M."/>
            <person name="Mascher T."/>
            <person name="Medema M.H."/>
            <person name="Devos D.P."/>
            <person name="Kaster A.-K."/>
            <person name="Ovreas L."/>
            <person name="Rohde M."/>
            <person name="Galperin M.Y."/>
            <person name="Jogler C."/>
        </authorList>
    </citation>
    <scope>NUCLEOTIDE SEQUENCE [LARGE SCALE GENOMIC DNA]</scope>
    <source>
        <strain evidence="2 3">Enr13</strain>
    </source>
</reference>
<dbReference type="Proteomes" id="UP000319004">
    <property type="component" value="Chromosome"/>
</dbReference>
<dbReference type="SUPFAM" id="SSF53474">
    <property type="entry name" value="alpha/beta-Hydrolases"/>
    <property type="match status" value="1"/>
</dbReference>
<organism evidence="2 3">
    <name type="scientific">Stieleria neptunia</name>
    <dbReference type="NCBI Taxonomy" id="2527979"/>
    <lineage>
        <taxon>Bacteria</taxon>
        <taxon>Pseudomonadati</taxon>
        <taxon>Planctomycetota</taxon>
        <taxon>Planctomycetia</taxon>
        <taxon>Pirellulales</taxon>
        <taxon>Pirellulaceae</taxon>
        <taxon>Stieleria</taxon>
    </lineage>
</organism>
<feature type="domain" description="Carboxylesterase type B" evidence="1">
    <location>
        <begin position="10"/>
        <end position="84"/>
    </location>
</feature>
<keyword evidence="3" id="KW-1185">Reference proteome</keyword>
<accession>A0A518I380</accession>
<dbReference type="EC" id="3.1.1.-" evidence="2"/>